<dbReference type="Pfam" id="PF00010">
    <property type="entry name" value="HLH"/>
    <property type="match status" value="1"/>
</dbReference>
<dbReference type="PANTHER" id="PTHR11267">
    <property type="entry name" value="T-BOX PROTEIN-RELATED"/>
    <property type="match status" value="1"/>
</dbReference>
<accession>A0AAV6RSY6</accession>
<feature type="compositionally biased region" description="Polar residues" evidence="2">
    <location>
        <begin position="817"/>
        <end position="842"/>
    </location>
</feature>
<feature type="compositionally biased region" description="Polar residues" evidence="2">
    <location>
        <begin position="1760"/>
        <end position="1775"/>
    </location>
</feature>
<feature type="region of interest" description="Disordered" evidence="2">
    <location>
        <begin position="141"/>
        <end position="180"/>
    </location>
</feature>
<feature type="compositionally biased region" description="Polar residues" evidence="2">
    <location>
        <begin position="572"/>
        <end position="584"/>
    </location>
</feature>
<feature type="region of interest" description="Disordered" evidence="2">
    <location>
        <begin position="69"/>
        <end position="102"/>
    </location>
</feature>
<feature type="compositionally biased region" description="Basic and acidic residues" evidence="2">
    <location>
        <begin position="1542"/>
        <end position="1566"/>
    </location>
</feature>
<dbReference type="PROSITE" id="PS50252">
    <property type="entry name" value="TBOX_3"/>
    <property type="match status" value="1"/>
</dbReference>
<feature type="region of interest" description="Disordered" evidence="2">
    <location>
        <begin position="2095"/>
        <end position="2208"/>
    </location>
</feature>
<evidence type="ECO:0000259" key="4">
    <source>
        <dbReference type="PROSITE" id="PS50888"/>
    </source>
</evidence>
<keyword evidence="6" id="KW-1185">Reference proteome</keyword>
<dbReference type="PROSITE" id="PS50888">
    <property type="entry name" value="BHLH"/>
    <property type="match status" value="1"/>
</dbReference>
<feature type="compositionally biased region" description="Low complexity" evidence="2">
    <location>
        <begin position="141"/>
        <end position="153"/>
    </location>
</feature>
<feature type="region of interest" description="Disordered" evidence="2">
    <location>
        <begin position="1227"/>
        <end position="1250"/>
    </location>
</feature>
<dbReference type="GO" id="GO:0000785">
    <property type="term" value="C:chromatin"/>
    <property type="evidence" value="ECO:0007669"/>
    <property type="project" value="TreeGrafter"/>
</dbReference>
<feature type="domain" description="T-box" evidence="3">
    <location>
        <begin position="230"/>
        <end position="417"/>
    </location>
</feature>
<organism evidence="5 6">
    <name type="scientific">Solea senegalensis</name>
    <name type="common">Senegalese sole</name>
    <dbReference type="NCBI Taxonomy" id="28829"/>
    <lineage>
        <taxon>Eukaryota</taxon>
        <taxon>Metazoa</taxon>
        <taxon>Chordata</taxon>
        <taxon>Craniata</taxon>
        <taxon>Vertebrata</taxon>
        <taxon>Euteleostomi</taxon>
        <taxon>Actinopterygii</taxon>
        <taxon>Neopterygii</taxon>
        <taxon>Teleostei</taxon>
        <taxon>Neoteleostei</taxon>
        <taxon>Acanthomorphata</taxon>
        <taxon>Carangaria</taxon>
        <taxon>Pleuronectiformes</taxon>
        <taxon>Pleuronectoidei</taxon>
        <taxon>Soleidae</taxon>
        <taxon>Solea</taxon>
    </lineage>
</organism>
<evidence type="ECO:0000256" key="1">
    <source>
        <dbReference type="PROSITE-ProRule" id="PRU00201"/>
    </source>
</evidence>
<feature type="compositionally biased region" description="Basic and acidic residues" evidence="2">
    <location>
        <begin position="2150"/>
        <end position="2165"/>
    </location>
</feature>
<dbReference type="InterPro" id="IPR046360">
    <property type="entry name" value="T-box_DNA-bd"/>
</dbReference>
<feature type="compositionally biased region" description="Low complexity" evidence="2">
    <location>
        <begin position="533"/>
        <end position="553"/>
    </location>
</feature>
<feature type="compositionally biased region" description="Polar residues" evidence="2">
    <location>
        <begin position="1933"/>
        <end position="1952"/>
    </location>
</feature>
<dbReference type="GO" id="GO:0000978">
    <property type="term" value="F:RNA polymerase II cis-regulatory region sequence-specific DNA binding"/>
    <property type="evidence" value="ECO:0007669"/>
    <property type="project" value="InterPro"/>
</dbReference>
<feature type="compositionally biased region" description="Basic and acidic residues" evidence="2">
    <location>
        <begin position="12"/>
        <end position="23"/>
    </location>
</feature>
<feature type="region of interest" description="Disordered" evidence="2">
    <location>
        <begin position="1933"/>
        <end position="2039"/>
    </location>
</feature>
<keyword evidence="1" id="KW-0539">Nucleus</keyword>
<dbReference type="InterPro" id="IPR032060">
    <property type="entry name" value="MGA_dom"/>
</dbReference>
<dbReference type="GO" id="GO:0046983">
    <property type="term" value="F:protein dimerization activity"/>
    <property type="evidence" value="ECO:0007669"/>
    <property type="project" value="InterPro"/>
</dbReference>
<feature type="compositionally biased region" description="Polar residues" evidence="2">
    <location>
        <begin position="2167"/>
        <end position="2177"/>
    </location>
</feature>
<feature type="region of interest" description="Disordered" evidence="2">
    <location>
        <begin position="857"/>
        <end position="894"/>
    </location>
</feature>
<feature type="region of interest" description="Disordered" evidence="2">
    <location>
        <begin position="815"/>
        <end position="842"/>
    </location>
</feature>
<proteinExistence type="predicted"/>
<sequence length="2208" mass="241689">MPATDPEISSMEDPHAVEDEKGSLTDVPSSAPPMTTPGSSSPLRSTVTNFTDEVVVENRVVSIASNDCTSDLPTPAEASPAHHAVTPHKKGTLTDVPSSAPPMNTPVCSSPLCSTVTNFTDEAVVENRAVSIASNDCASALSSPAEASPANPAVTPPSTFEGTMETSPDTSHLASASDSLKGPGTGLVTIMVPPPLLTAMPFNTFGSANKMEKENDFPASLTLNGVTVTLENNSVWKQFHSCGTEMILTKQGRRMFPYCRYRLSGLEPECYYKLVLSIVPFDQFKYRWNRFQWEVCAVADIQTQGQIRAFSHQHSPCKGSEWLSGWVSFYKLKLTNNYLDRDDHIILQSMQRYIPRLHVIPVPDGVVTMPEAPVVMGPESMTFIFPQTEFMAVTTYQNFRITQLKINHNPFAKGFREDLRLNRVIGESQPLVKIDMLSSVSQQHESKEGIVDLSSKNHTAPAPASNTQVTRLVLKPIMSTHSSKDERYVPCIRGKHALGELVLVEKHPLGESVEESLNVSVTLQLQQGLELMPKATSVTPTTSKSSPGSSPANRKGRKKINRRGKNCGTAVSPKQISTSSPTISFQPELDDVEGLLFASFPSKEALEVHTRNKPANSPASASPVSPATLQQAKESVELVPETDEEKISHMEAVLLQDLRALKHRQVIHPVLQEVGLKLSSLNTGMSVDLQYLGVDLELSLANLPEEVNSTTPPLADHGLPFISRTGKTSDVTKIKGWKNKFIQSKEISPKCNGLQKNLSAFCSDMLDEYLESEAKQISERAEAFSTNAEGSVAYQLPAKGSSYVKTLDSVLKHRRAASNSPCPTSQKPLLCSAVTSQPPTSHTSLLTPVKTEAQAVHESVSGSGHSTAVSQRSPTYQPLVSQRPALNPKPPDPPRVQLKMMNMEREAMSQGLRRTQLTPGRLTVALSVILSKDMVYRQATKLPLKLKPNALGPKCGQEFCRLGCVCSSLQLISKGPPHCRQPECMFGCDCFKRKISEQLSAEESNQSILSVFSMINRAHAAHPHQSSHTKQLWKRNINDVDQEPLFIPKEPQCSVPEKAQKRRSANHPSQLIQEEDKDPVYKYLESFLTCARVREFNSKPPPPVTIEPKILDTAAANAVTKQNTTTDNVPKQAHRTMPAPKNPAETSREISASETEARKQIQIQSDCRWDKDHKMILKALCQRMSQNRLSEPFQIGPYHIHPVSKIFIRKPSGSIVIYRIRISKPSKTSRDEFEDSHEERLDLKEEDGQTEESGVQVGVLPFRGGVLPAGILRARTKALGLQASDLVQVNGKPYSQARVLLGSMGSLHPANRIAAYVTGRLHAPADVRHRDSKKLHYTQKPDTPAIPHVKVAGTSILPNITAKKTPDLKTLMQPPQAHFHLNSWRKGPIGLSKCSQSTAGVNPVQPPTLSQCSAAKPLQNSSTSSPVFLTVSPSLKTPSFLGQNGTYSFRICPPANKSTTGQNPPGLVLPGGFTLLKLPKPETNEAAQPSETGNTRNSAALFNVEQVKLALDTNWLGLDSLLGDDDVPSTEPEEPCPSPTKMSDEKKPSVEADEDNIRQMDTHLDSSSEGESSDSDYCGEGDEDDELVDIETVEHRGEEAAVGTTDKTNSGFFSTFRNAGDQDSAMDLTIQADDKDRQRQHSLVERQRRSDMRNRFDKLQVLLKCDLKANRLHILAMTLREIQNLGQTSKFLEEQKNKLMRVNSIYIKQLSHLSGKSETVISQKLNAICEKQKVREKTMKWSPFFSKLLQSRAALLQSSTPESESQDMYQSQSNLFKPPYQPNSFTAAAKERLRQMMIQLRANPQTSQTTADKSNSAADKPAPPIHPQAASFKTPAEVTAAPLEVVNQPPGAPVNCTIPSPQTPGTSGTVTIPVTLTLNTDSQISPSLNPSGHNAPQLSLPLIRSKTGRIILPSFLNPASKTVYSFTFVRSNQTDGDGESSTSANTHPSDVDSNPSGSQSSQENQENPIGSESSQENQENQEKPSSSESSQENQEKPSSSESSQENQEEPSSSESILKEDTVPSLKSELKCKQSPLPALDNSIHVPLKAEQVLDSSQERRTVQGLSSKSMRPVYVSVNAVRCDTGGSLNNRVVSAVSEKPTQHSSEETVRAADTPVPGRGSDVSDCPVPVKRGRGRPKKLKPPESPSSSRSKDDVPVRLPVRIESRIMSSQANTSRPLTRGSLGKDFPSAKKRSWIDVEKELEHEGDI</sequence>
<dbReference type="Proteomes" id="UP000693946">
    <property type="component" value="Linkage Group LG17"/>
</dbReference>
<feature type="region of interest" description="Disordered" evidence="2">
    <location>
        <begin position="1522"/>
        <end position="1583"/>
    </location>
</feature>
<gene>
    <name evidence="5" type="ORF">JOB18_014907</name>
</gene>
<keyword evidence="1" id="KW-0238">DNA-binding</keyword>
<dbReference type="Pfam" id="PF16059">
    <property type="entry name" value="MGA_dom"/>
    <property type="match status" value="1"/>
</dbReference>
<feature type="compositionally biased region" description="Basic residues" evidence="2">
    <location>
        <begin position="2131"/>
        <end position="2140"/>
    </location>
</feature>
<dbReference type="GO" id="GO:0045893">
    <property type="term" value="P:positive regulation of DNA-templated transcription"/>
    <property type="evidence" value="ECO:0007669"/>
    <property type="project" value="InterPro"/>
</dbReference>
<dbReference type="GO" id="GO:0005634">
    <property type="term" value="C:nucleus"/>
    <property type="evidence" value="ECO:0007669"/>
    <property type="project" value="UniProtKB-SubCell"/>
</dbReference>
<feature type="compositionally biased region" description="Polar residues" evidence="2">
    <location>
        <begin position="1803"/>
        <end position="1817"/>
    </location>
</feature>
<feature type="region of interest" description="Disordered" evidence="2">
    <location>
        <begin position="1"/>
        <end position="46"/>
    </location>
</feature>
<feature type="compositionally biased region" description="Acidic residues" evidence="2">
    <location>
        <begin position="1571"/>
        <end position="1583"/>
    </location>
</feature>
<dbReference type="InterPro" id="IPR011598">
    <property type="entry name" value="bHLH_dom"/>
</dbReference>
<protein>
    <submittedName>
        <fullName evidence="5">MAX protein-associated protein-like isoform X1</fullName>
    </submittedName>
</protein>
<feature type="compositionally biased region" description="Basic residues" evidence="2">
    <location>
        <begin position="554"/>
        <end position="565"/>
    </location>
</feature>
<feature type="compositionally biased region" description="Polar residues" evidence="2">
    <location>
        <begin position="860"/>
        <end position="880"/>
    </location>
</feature>
<dbReference type="EMBL" id="JAGKHQ010000009">
    <property type="protein sequence ID" value="KAG7508508.1"/>
    <property type="molecule type" value="Genomic_DNA"/>
</dbReference>
<feature type="compositionally biased region" description="Basic and acidic residues" evidence="2">
    <location>
        <begin position="2100"/>
        <end position="2110"/>
    </location>
</feature>
<feature type="compositionally biased region" description="Acidic residues" evidence="2">
    <location>
        <begin position="1522"/>
        <end position="1534"/>
    </location>
</feature>
<feature type="compositionally biased region" description="Low complexity" evidence="2">
    <location>
        <begin position="1953"/>
        <end position="2015"/>
    </location>
</feature>
<evidence type="ECO:0000259" key="3">
    <source>
        <dbReference type="PROSITE" id="PS50252"/>
    </source>
</evidence>
<feature type="compositionally biased region" description="Basic and acidic residues" evidence="2">
    <location>
        <begin position="1237"/>
        <end position="1247"/>
    </location>
</feature>
<feature type="compositionally biased region" description="Polar residues" evidence="2">
    <location>
        <begin position="156"/>
        <end position="178"/>
    </location>
</feature>
<feature type="region of interest" description="Disordered" evidence="2">
    <location>
        <begin position="1757"/>
        <end position="1783"/>
    </location>
</feature>
<comment type="caution">
    <text evidence="1">Lacks conserved residue(s) required for the propagation of feature annotation.</text>
</comment>
<feature type="compositionally biased region" description="Basic and acidic residues" evidence="2">
    <location>
        <begin position="2194"/>
        <end position="2208"/>
    </location>
</feature>
<dbReference type="InterPro" id="IPR001699">
    <property type="entry name" value="TF_T-box"/>
</dbReference>
<comment type="caution">
    <text evidence="5">The sequence shown here is derived from an EMBL/GenBank/DDBJ whole genome shotgun (WGS) entry which is preliminary data.</text>
</comment>
<feature type="region of interest" description="Disordered" evidence="2">
    <location>
        <begin position="1803"/>
        <end position="1829"/>
    </location>
</feature>
<evidence type="ECO:0000256" key="2">
    <source>
        <dbReference type="SAM" id="MobiDB-lite"/>
    </source>
</evidence>
<feature type="domain" description="BHLH" evidence="4">
    <location>
        <begin position="1636"/>
        <end position="1685"/>
    </location>
</feature>
<evidence type="ECO:0000313" key="6">
    <source>
        <dbReference type="Proteomes" id="UP000693946"/>
    </source>
</evidence>
<reference evidence="5 6" key="1">
    <citation type="journal article" date="2021" name="Sci. Rep.">
        <title>Chromosome anchoring in Senegalese sole (Solea senegalensis) reveals sex-associated markers and genome rearrangements in flatfish.</title>
        <authorList>
            <person name="Guerrero-Cozar I."/>
            <person name="Gomez-Garrido J."/>
            <person name="Berbel C."/>
            <person name="Martinez-Blanch J.F."/>
            <person name="Alioto T."/>
            <person name="Claros M.G."/>
            <person name="Gagnaire P.A."/>
            <person name="Manchado M."/>
        </authorList>
    </citation>
    <scope>NUCLEOTIDE SEQUENCE [LARGE SCALE GENOMIC DNA]</scope>
    <source>
        <strain evidence="5">Sse05_10M</strain>
    </source>
</reference>
<feature type="region of interest" description="Disordered" evidence="2">
    <location>
        <begin position="1120"/>
        <end position="1157"/>
    </location>
</feature>
<feature type="region of interest" description="Disordered" evidence="2">
    <location>
        <begin position="532"/>
        <end position="584"/>
    </location>
</feature>
<dbReference type="GO" id="GO:0000981">
    <property type="term" value="F:DNA-binding transcription factor activity, RNA polymerase II-specific"/>
    <property type="evidence" value="ECO:0007669"/>
    <property type="project" value="TreeGrafter"/>
</dbReference>
<feature type="compositionally biased region" description="Basic and acidic residues" evidence="2">
    <location>
        <begin position="2016"/>
        <end position="2031"/>
    </location>
</feature>
<dbReference type="PANTHER" id="PTHR11267:SF104">
    <property type="entry name" value="T-BOX TRANSCRIPTION FACTOR TBX1"/>
    <property type="match status" value="1"/>
</dbReference>
<feature type="compositionally biased region" description="Polar residues" evidence="2">
    <location>
        <begin position="1120"/>
        <end position="1129"/>
    </location>
</feature>
<feature type="compositionally biased region" description="Polar residues" evidence="2">
    <location>
        <begin position="36"/>
        <end position="46"/>
    </location>
</feature>
<dbReference type="GO" id="GO:0001708">
    <property type="term" value="P:cell fate specification"/>
    <property type="evidence" value="ECO:0007669"/>
    <property type="project" value="TreeGrafter"/>
</dbReference>
<comment type="subcellular location">
    <subcellularLocation>
        <location evidence="1">Nucleus</location>
    </subcellularLocation>
</comment>
<dbReference type="Pfam" id="PF00907">
    <property type="entry name" value="T-box"/>
    <property type="match status" value="1"/>
</dbReference>
<dbReference type="SMART" id="SM00425">
    <property type="entry name" value="TBOX"/>
    <property type="match status" value="1"/>
</dbReference>
<evidence type="ECO:0000313" key="5">
    <source>
        <dbReference type="EMBL" id="KAG7508508.1"/>
    </source>
</evidence>
<name>A0AAV6RSY6_SOLSE</name>